<name>A0A8I1KJE0_9HYPH</name>
<protein>
    <submittedName>
        <fullName evidence="6">MFS transporter</fullName>
    </submittedName>
</protein>
<evidence type="ECO:0000256" key="4">
    <source>
        <dbReference type="ARBA" id="ARBA00023136"/>
    </source>
</evidence>
<feature type="transmembrane region" description="Helical" evidence="5">
    <location>
        <begin position="23"/>
        <end position="46"/>
    </location>
</feature>
<dbReference type="Gene3D" id="1.20.1250.20">
    <property type="entry name" value="MFS general substrate transporter like domains"/>
    <property type="match status" value="1"/>
</dbReference>
<evidence type="ECO:0000313" key="7">
    <source>
        <dbReference type="Proteomes" id="UP000623250"/>
    </source>
</evidence>
<evidence type="ECO:0000256" key="1">
    <source>
        <dbReference type="ARBA" id="ARBA00004141"/>
    </source>
</evidence>
<feature type="transmembrane region" description="Helical" evidence="5">
    <location>
        <begin position="173"/>
        <end position="192"/>
    </location>
</feature>
<dbReference type="InterPro" id="IPR036259">
    <property type="entry name" value="MFS_trans_sf"/>
</dbReference>
<comment type="caution">
    <text evidence="6">The sequence shown here is derived from an EMBL/GenBank/DDBJ whole genome shotgun (WGS) entry which is preliminary data.</text>
</comment>
<dbReference type="EMBL" id="JAEMUK010000008">
    <property type="protein sequence ID" value="MBJ7542784.1"/>
    <property type="molecule type" value="Genomic_DNA"/>
</dbReference>
<gene>
    <name evidence="6" type="ORF">JDN41_04350</name>
</gene>
<dbReference type="SUPFAM" id="SSF103473">
    <property type="entry name" value="MFS general substrate transporter"/>
    <property type="match status" value="1"/>
</dbReference>
<keyword evidence="3 5" id="KW-1133">Transmembrane helix</keyword>
<dbReference type="GO" id="GO:0016020">
    <property type="term" value="C:membrane"/>
    <property type="evidence" value="ECO:0007669"/>
    <property type="project" value="UniProtKB-SubCell"/>
</dbReference>
<evidence type="ECO:0000256" key="2">
    <source>
        <dbReference type="ARBA" id="ARBA00022692"/>
    </source>
</evidence>
<dbReference type="AlphaFoldDB" id="A0A8I1KJE0"/>
<feature type="transmembrane region" description="Helical" evidence="5">
    <location>
        <begin position="117"/>
        <end position="138"/>
    </location>
</feature>
<dbReference type="PANTHER" id="PTHR11662">
    <property type="entry name" value="SOLUTE CARRIER FAMILY 17"/>
    <property type="match status" value="1"/>
</dbReference>
<dbReference type="GO" id="GO:0015134">
    <property type="term" value="F:hexuronate transmembrane transporter activity"/>
    <property type="evidence" value="ECO:0007669"/>
    <property type="project" value="TreeGrafter"/>
</dbReference>
<keyword evidence="7" id="KW-1185">Reference proteome</keyword>
<evidence type="ECO:0000256" key="5">
    <source>
        <dbReference type="SAM" id="Phobius"/>
    </source>
</evidence>
<keyword evidence="4 5" id="KW-0472">Membrane</keyword>
<feature type="transmembrane region" description="Helical" evidence="5">
    <location>
        <begin position="204"/>
        <end position="224"/>
    </location>
</feature>
<accession>A0A8I1KJE0</accession>
<feature type="transmembrane region" description="Helical" evidence="5">
    <location>
        <begin position="236"/>
        <end position="258"/>
    </location>
</feature>
<dbReference type="InterPro" id="IPR050382">
    <property type="entry name" value="MFS_Na/Anion_cotransporter"/>
</dbReference>
<organism evidence="6 7">
    <name type="scientific">Rhodomicrobium udaipurense</name>
    <dbReference type="NCBI Taxonomy" id="1202716"/>
    <lineage>
        <taxon>Bacteria</taxon>
        <taxon>Pseudomonadati</taxon>
        <taxon>Pseudomonadota</taxon>
        <taxon>Alphaproteobacteria</taxon>
        <taxon>Hyphomicrobiales</taxon>
        <taxon>Hyphomicrobiaceae</taxon>
        <taxon>Rhodomicrobium</taxon>
    </lineage>
</organism>
<evidence type="ECO:0000256" key="3">
    <source>
        <dbReference type="ARBA" id="ARBA00022989"/>
    </source>
</evidence>
<dbReference type="Pfam" id="PF07690">
    <property type="entry name" value="MFS_1"/>
    <property type="match status" value="1"/>
</dbReference>
<keyword evidence="2 5" id="KW-0812">Transmembrane</keyword>
<sequence length="273" mass="28809">MNAASCLGAIVTPLFIPFFGLALGWRACFLLAGALGLAWCVVWYFVANRVSWRAPEAASEPAQALSWRAILADRTTWAIAGAKVLSDQAWWLLLFWGPDLLHRTTGLGIAELAFPLAFVYVAAAIGSLTGGALPALIAGKGSLVSARNRLLTISALVAATMPLALLFDSVWGMVLVLGIVLAAHQCFSVNLFATITDVVSPDRIGRVTAVAALCGNLGGMLLLWQTGRILSSGAGYLPVLLFSGAAYLLAPLWLRVLLRIGPTRAPERLIGAS</sequence>
<evidence type="ECO:0000313" key="6">
    <source>
        <dbReference type="EMBL" id="MBJ7542784.1"/>
    </source>
</evidence>
<comment type="subcellular location">
    <subcellularLocation>
        <location evidence="1">Membrane</location>
        <topology evidence="1">Multi-pass membrane protein</topology>
    </subcellularLocation>
</comment>
<reference evidence="6 7" key="1">
    <citation type="submission" date="2020-12" db="EMBL/GenBank/DDBJ databases">
        <title>Revised draft genomes of Rhodomicrobium vannielii ATCC 17100 and Rhodomicrobium udaipurense JA643.</title>
        <authorList>
            <person name="Conners E.M."/>
            <person name="Davenport E.J."/>
            <person name="Bose A."/>
        </authorList>
    </citation>
    <scope>NUCLEOTIDE SEQUENCE [LARGE SCALE GENOMIC DNA]</scope>
    <source>
        <strain evidence="6 7">JA643</strain>
    </source>
</reference>
<dbReference type="Proteomes" id="UP000623250">
    <property type="component" value="Unassembled WGS sequence"/>
</dbReference>
<dbReference type="InterPro" id="IPR011701">
    <property type="entry name" value="MFS"/>
</dbReference>
<proteinExistence type="predicted"/>
<dbReference type="PANTHER" id="PTHR11662:SF285">
    <property type="entry name" value="HEXURONATE TRANSPORTER"/>
    <property type="match status" value="1"/>
</dbReference>